<organism evidence="1 2">
    <name type="scientific">Nannocystis exedens</name>
    <dbReference type="NCBI Taxonomy" id="54"/>
    <lineage>
        <taxon>Bacteria</taxon>
        <taxon>Pseudomonadati</taxon>
        <taxon>Myxococcota</taxon>
        <taxon>Polyangia</taxon>
        <taxon>Nannocystales</taxon>
        <taxon>Nannocystaceae</taxon>
        <taxon>Nannocystis</taxon>
    </lineage>
</organism>
<proteinExistence type="predicted"/>
<protein>
    <recommendedName>
        <fullName evidence="3">Cyclic nucleotide-binding domain-containing protein</fullName>
    </recommendedName>
</protein>
<name>A0A1I2G2M0_9BACT</name>
<sequence length="97" mass="10627">MKFSMLDLFASRRHQFGALVLMRGETFLETIEDGGMAVLVVLRGTAAISRQRAGAQVGLHLTPRRGEPVWLTSPGTYCVVAKDHVVGLRMLRTGDDS</sequence>
<evidence type="ECO:0000313" key="1">
    <source>
        <dbReference type="EMBL" id="SFF11237.1"/>
    </source>
</evidence>
<gene>
    <name evidence="1" type="ORF">SAMN02745121_07002</name>
</gene>
<reference evidence="2" key="1">
    <citation type="submission" date="2016-10" db="EMBL/GenBank/DDBJ databases">
        <authorList>
            <person name="Varghese N."/>
            <person name="Submissions S."/>
        </authorList>
    </citation>
    <scope>NUCLEOTIDE SEQUENCE [LARGE SCALE GENOMIC DNA]</scope>
    <source>
        <strain evidence="2">ATCC 25963</strain>
    </source>
</reference>
<accession>A0A1I2G2M0</accession>
<evidence type="ECO:0000313" key="2">
    <source>
        <dbReference type="Proteomes" id="UP000199400"/>
    </source>
</evidence>
<keyword evidence="2" id="KW-1185">Reference proteome</keyword>
<dbReference type="STRING" id="54.SAMN02745121_07002"/>
<dbReference type="Proteomes" id="UP000199400">
    <property type="component" value="Unassembled WGS sequence"/>
</dbReference>
<evidence type="ECO:0008006" key="3">
    <source>
        <dbReference type="Google" id="ProtNLM"/>
    </source>
</evidence>
<dbReference type="AlphaFoldDB" id="A0A1I2G2M0"/>
<dbReference type="EMBL" id="FOMX01000029">
    <property type="protein sequence ID" value="SFF11237.1"/>
    <property type="molecule type" value="Genomic_DNA"/>
</dbReference>